<sequence length="268" mass="30812">MEKYDIQNQSGYKITKDGKVWSDKTNKFLATRICNGYNLVTINCQNPSVHRLVAETFIPNPENKPYVNHINSDKLDNRVENLEWVTQKENCAAHNKSISHPRKVIQSDMNGKVLNKFDSLIEAGKSIGFSPSAISKAVLKINNTAGGYIWDYEDNYMNVMDISKGKQVYDNHKYYVFPDGTIYNNVRKALVKPIMNASGYCYVTISNNKTKRNHYVHRIVADHFIENKDKNKTQVNHKNKKRDDNKLENLEWVTPSENLLHANSSVLN</sequence>
<name>A0A6C0DC63_9ZZZZ</name>
<accession>A0A6C0DC63</accession>
<dbReference type="Pfam" id="PF13392">
    <property type="entry name" value="HNH_3"/>
    <property type="match status" value="2"/>
</dbReference>
<dbReference type="SMART" id="SM00507">
    <property type="entry name" value="HNHc"/>
    <property type="match status" value="2"/>
</dbReference>
<feature type="domain" description="HNH nuclease" evidence="1">
    <location>
        <begin position="43"/>
        <end position="91"/>
    </location>
</feature>
<reference evidence="2" key="1">
    <citation type="journal article" date="2020" name="Nature">
        <title>Giant virus diversity and host interactions through global metagenomics.</title>
        <authorList>
            <person name="Schulz F."/>
            <person name="Roux S."/>
            <person name="Paez-Espino D."/>
            <person name="Jungbluth S."/>
            <person name="Walsh D.A."/>
            <person name="Denef V.J."/>
            <person name="McMahon K.D."/>
            <person name="Konstantinidis K.T."/>
            <person name="Eloe-Fadrosh E.A."/>
            <person name="Kyrpides N.C."/>
            <person name="Woyke T."/>
        </authorList>
    </citation>
    <scope>NUCLEOTIDE SEQUENCE</scope>
    <source>
        <strain evidence="2">GVMAG-M-3300023174-131</strain>
    </source>
</reference>
<dbReference type="Gene3D" id="1.10.10.10">
    <property type="entry name" value="Winged helix-like DNA-binding domain superfamily/Winged helix DNA-binding domain"/>
    <property type="match status" value="1"/>
</dbReference>
<dbReference type="Gene3D" id="3.90.75.20">
    <property type="match status" value="2"/>
</dbReference>
<dbReference type="SMART" id="SM00497">
    <property type="entry name" value="IENR1"/>
    <property type="match status" value="1"/>
</dbReference>
<dbReference type="InterPro" id="IPR003615">
    <property type="entry name" value="HNH_nuc"/>
</dbReference>
<evidence type="ECO:0000313" key="2">
    <source>
        <dbReference type="EMBL" id="QHT13205.1"/>
    </source>
</evidence>
<dbReference type="EMBL" id="MN739564">
    <property type="protein sequence ID" value="QHT13205.1"/>
    <property type="molecule type" value="Genomic_DNA"/>
</dbReference>
<proteinExistence type="predicted"/>
<dbReference type="InterPro" id="IPR036388">
    <property type="entry name" value="WH-like_DNA-bd_sf"/>
</dbReference>
<protein>
    <recommendedName>
        <fullName evidence="1">HNH nuclease domain-containing protein</fullName>
    </recommendedName>
</protein>
<dbReference type="SUPFAM" id="SSF54060">
    <property type="entry name" value="His-Me finger endonucleases"/>
    <property type="match status" value="2"/>
</dbReference>
<evidence type="ECO:0000259" key="1">
    <source>
        <dbReference type="SMART" id="SM00507"/>
    </source>
</evidence>
<feature type="domain" description="HNH nuclease" evidence="1">
    <location>
        <begin position="210"/>
        <end position="259"/>
    </location>
</feature>
<dbReference type="AlphaFoldDB" id="A0A6C0DC63"/>
<dbReference type="InterPro" id="IPR044925">
    <property type="entry name" value="His-Me_finger_sf"/>
</dbReference>
<dbReference type="InterPro" id="IPR003647">
    <property type="entry name" value="Intron_nuc_1_rpt"/>
</dbReference>
<organism evidence="2">
    <name type="scientific">viral metagenome</name>
    <dbReference type="NCBI Taxonomy" id="1070528"/>
    <lineage>
        <taxon>unclassified sequences</taxon>
        <taxon>metagenomes</taxon>
        <taxon>organismal metagenomes</taxon>
    </lineage>
</organism>